<dbReference type="InterPro" id="IPR036909">
    <property type="entry name" value="Cyt_c-like_dom_sf"/>
</dbReference>
<dbReference type="InterPro" id="IPR009056">
    <property type="entry name" value="Cyt_c-like_dom"/>
</dbReference>
<keyword evidence="2 4" id="KW-0479">Metal-binding</keyword>
<dbReference type="PANTHER" id="PTHR35008">
    <property type="entry name" value="BLL4482 PROTEIN-RELATED"/>
    <property type="match status" value="1"/>
</dbReference>
<evidence type="ECO:0000256" key="3">
    <source>
        <dbReference type="ARBA" id="ARBA00023004"/>
    </source>
</evidence>
<accession>A0ABS1CHC1</accession>
<keyword evidence="1 4" id="KW-0349">Heme</keyword>
<feature type="domain" description="Cytochrome c" evidence="5">
    <location>
        <begin position="156"/>
        <end position="267"/>
    </location>
</feature>
<reference evidence="6 7" key="1">
    <citation type="journal article" date="2020" name="Microorganisms">
        <title>Osmotic Adaptation and Compatible Solute Biosynthesis of Phototrophic Bacteria as Revealed from Genome Analyses.</title>
        <authorList>
            <person name="Imhoff J.F."/>
            <person name="Rahn T."/>
            <person name="Kunzel S."/>
            <person name="Keller A."/>
            <person name="Neulinger S.C."/>
        </authorList>
    </citation>
    <scope>NUCLEOTIDE SEQUENCE [LARGE SCALE GENOMIC DNA]</scope>
    <source>
        <strain evidence="6 7">DSM 6210</strain>
    </source>
</reference>
<organism evidence="6 7">
    <name type="scientific">Thiohalocapsa halophila</name>
    <dbReference type="NCBI Taxonomy" id="69359"/>
    <lineage>
        <taxon>Bacteria</taxon>
        <taxon>Pseudomonadati</taxon>
        <taxon>Pseudomonadota</taxon>
        <taxon>Gammaproteobacteria</taxon>
        <taxon>Chromatiales</taxon>
        <taxon>Chromatiaceae</taxon>
        <taxon>Thiohalocapsa</taxon>
    </lineage>
</organism>
<feature type="domain" description="Cytochrome c" evidence="5">
    <location>
        <begin position="11"/>
        <end position="114"/>
    </location>
</feature>
<sequence length="271" mass="29310">MEPAADASAQSTAERGRLLFHAGLCAGCHTAEDGAPLAGGRPIESPYGTFYASNITPDPEHGIGGWSDEDFVRALSEGVSPDGEHYYPAFPYTAFTKLTREDMLAIKAYIDDVEPVAQPNREHDLVWYADWRWPLGLWKALFFEPGTFQPVPERGDAWNRGAYLSEAAAHCAECHSPRNLFGAIIDDVRYAGADAGVEGGSTPNITPSKDQGIGSWTQDMLAFYLEIGMDPDGDFAGGAMAHVIDVGTGKLSAEDRDAIAEYILSLPPIER</sequence>
<evidence type="ECO:0000313" key="7">
    <source>
        <dbReference type="Proteomes" id="UP000748752"/>
    </source>
</evidence>
<keyword evidence="7" id="KW-1185">Reference proteome</keyword>
<comment type="caution">
    <text evidence="6">The sequence shown here is derived from an EMBL/GenBank/DDBJ whole genome shotgun (WGS) entry which is preliminary data.</text>
</comment>
<dbReference type="Proteomes" id="UP000748752">
    <property type="component" value="Unassembled WGS sequence"/>
</dbReference>
<evidence type="ECO:0000256" key="4">
    <source>
        <dbReference type="PROSITE-ProRule" id="PRU00433"/>
    </source>
</evidence>
<keyword evidence="3 4" id="KW-0408">Iron</keyword>
<dbReference type="SUPFAM" id="SSF46626">
    <property type="entry name" value="Cytochrome c"/>
    <property type="match status" value="2"/>
</dbReference>
<protein>
    <recommendedName>
        <fullName evidence="5">Cytochrome c domain-containing protein</fullName>
    </recommendedName>
</protein>
<dbReference type="Pfam" id="PF00034">
    <property type="entry name" value="Cytochrom_C"/>
    <property type="match status" value="1"/>
</dbReference>
<gene>
    <name evidence="6" type="ORF">CKO31_10925</name>
</gene>
<evidence type="ECO:0000256" key="2">
    <source>
        <dbReference type="ARBA" id="ARBA00022723"/>
    </source>
</evidence>
<proteinExistence type="predicted"/>
<dbReference type="PANTHER" id="PTHR35008:SF8">
    <property type="entry name" value="ALCOHOL DEHYDROGENASE CYTOCHROME C SUBUNIT"/>
    <property type="match status" value="1"/>
</dbReference>
<dbReference type="InterPro" id="IPR051459">
    <property type="entry name" value="Cytochrome_c-type_DH"/>
</dbReference>
<evidence type="ECO:0000313" key="6">
    <source>
        <dbReference type="EMBL" id="MBK1631242.1"/>
    </source>
</evidence>
<evidence type="ECO:0000259" key="5">
    <source>
        <dbReference type="PROSITE" id="PS51007"/>
    </source>
</evidence>
<dbReference type="EMBL" id="NRRV01000023">
    <property type="protein sequence ID" value="MBK1631242.1"/>
    <property type="molecule type" value="Genomic_DNA"/>
</dbReference>
<name>A0ABS1CHC1_9GAMM</name>
<dbReference type="Gene3D" id="1.10.760.10">
    <property type="entry name" value="Cytochrome c-like domain"/>
    <property type="match status" value="2"/>
</dbReference>
<evidence type="ECO:0000256" key="1">
    <source>
        <dbReference type="ARBA" id="ARBA00022617"/>
    </source>
</evidence>
<dbReference type="PROSITE" id="PS51007">
    <property type="entry name" value="CYTC"/>
    <property type="match status" value="2"/>
</dbReference>